<dbReference type="CDD" id="cd00093">
    <property type="entry name" value="HTH_XRE"/>
    <property type="match status" value="1"/>
</dbReference>
<comment type="caution">
    <text evidence="2">The sequence shown here is derived from an EMBL/GenBank/DDBJ whole genome shotgun (WGS) entry which is preliminary data.</text>
</comment>
<name>A0ABW5CNB7_9HYPH</name>
<evidence type="ECO:0000313" key="3">
    <source>
        <dbReference type="Proteomes" id="UP001597371"/>
    </source>
</evidence>
<dbReference type="Pfam" id="PF01381">
    <property type="entry name" value="HTH_3"/>
    <property type="match status" value="1"/>
</dbReference>
<evidence type="ECO:0000259" key="1">
    <source>
        <dbReference type="PROSITE" id="PS50943"/>
    </source>
</evidence>
<keyword evidence="3" id="KW-1185">Reference proteome</keyword>
<dbReference type="Gene3D" id="1.10.260.40">
    <property type="entry name" value="lambda repressor-like DNA-binding domains"/>
    <property type="match status" value="1"/>
</dbReference>
<accession>A0ABW5CNB7</accession>
<dbReference type="SMART" id="SM00530">
    <property type="entry name" value="HTH_XRE"/>
    <property type="match status" value="1"/>
</dbReference>
<dbReference type="InterPro" id="IPR010982">
    <property type="entry name" value="Lambda_DNA-bd_dom_sf"/>
</dbReference>
<dbReference type="SUPFAM" id="SSF47413">
    <property type="entry name" value="lambda repressor-like DNA-binding domains"/>
    <property type="match status" value="1"/>
</dbReference>
<reference evidence="3" key="1">
    <citation type="journal article" date="2019" name="Int. J. Syst. Evol. Microbiol.">
        <title>The Global Catalogue of Microorganisms (GCM) 10K type strain sequencing project: providing services to taxonomists for standard genome sequencing and annotation.</title>
        <authorList>
            <consortium name="The Broad Institute Genomics Platform"/>
            <consortium name="The Broad Institute Genome Sequencing Center for Infectious Disease"/>
            <person name="Wu L."/>
            <person name="Ma J."/>
        </authorList>
    </citation>
    <scope>NUCLEOTIDE SEQUENCE [LARGE SCALE GENOMIC DNA]</scope>
    <source>
        <strain evidence="3">ZS-35-S2</strain>
    </source>
</reference>
<dbReference type="EMBL" id="JBHUIJ010000022">
    <property type="protein sequence ID" value="MFD2238805.1"/>
    <property type="molecule type" value="Genomic_DNA"/>
</dbReference>
<dbReference type="PROSITE" id="PS50943">
    <property type="entry name" value="HTH_CROC1"/>
    <property type="match status" value="1"/>
</dbReference>
<evidence type="ECO:0000313" key="2">
    <source>
        <dbReference type="EMBL" id="MFD2238805.1"/>
    </source>
</evidence>
<dbReference type="RefSeq" id="WP_209737265.1">
    <property type="nucleotide sequence ID" value="NZ_CP072611.1"/>
</dbReference>
<protein>
    <submittedName>
        <fullName evidence="2">Helix-turn-helix domain-containing protein</fullName>
    </submittedName>
</protein>
<dbReference type="Proteomes" id="UP001597371">
    <property type="component" value="Unassembled WGS sequence"/>
</dbReference>
<proteinExistence type="predicted"/>
<organism evidence="2 3">
    <name type="scientific">Aureimonas populi</name>
    <dbReference type="NCBI Taxonomy" id="1701758"/>
    <lineage>
        <taxon>Bacteria</taxon>
        <taxon>Pseudomonadati</taxon>
        <taxon>Pseudomonadota</taxon>
        <taxon>Alphaproteobacteria</taxon>
        <taxon>Hyphomicrobiales</taxon>
        <taxon>Aurantimonadaceae</taxon>
        <taxon>Aureimonas</taxon>
    </lineage>
</organism>
<sequence length="139" mass="16158">MDTKKRPDEADKFIAKRVRDRRRELGLSQEKLGERLEITFQQVQKYENGKNRISAGRLFSISEFLLVPVSYFYEGLGSSDRANGFAETDEQDPFVPPPPAETEELMRYFSRLPDAAVRRSIVDFVRTLAEREEKSLPRE</sequence>
<gene>
    <name evidence="2" type="ORF">ACFSKQ_15225</name>
</gene>
<feature type="domain" description="HTH cro/C1-type" evidence="1">
    <location>
        <begin position="18"/>
        <end position="72"/>
    </location>
</feature>
<dbReference type="InterPro" id="IPR001387">
    <property type="entry name" value="Cro/C1-type_HTH"/>
</dbReference>